<dbReference type="KEGG" id="abas:ACPOL_5821"/>
<protein>
    <submittedName>
        <fullName evidence="1">Uncharacterized protein</fullName>
    </submittedName>
</protein>
<evidence type="ECO:0000313" key="2">
    <source>
        <dbReference type="Proteomes" id="UP000253606"/>
    </source>
</evidence>
<dbReference type="AlphaFoldDB" id="A0A2Z5G8S9"/>
<accession>A0A2Z5G8S9</accession>
<dbReference type="EMBL" id="CP030840">
    <property type="protein sequence ID" value="AXC15065.1"/>
    <property type="molecule type" value="Genomic_DNA"/>
</dbReference>
<organism evidence="1 2">
    <name type="scientific">Acidisarcina polymorpha</name>
    <dbReference type="NCBI Taxonomy" id="2211140"/>
    <lineage>
        <taxon>Bacteria</taxon>
        <taxon>Pseudomonadati</taxon>
        <taxon>Acidobacteriota</taxon>
        <taxon>Terriglobia</taxon>
        <taxon>Terriglobales</taxon>
        <taxon>Acidobacteriaceae</taxon>
        <taxon>Acidisarcina</taxon>
    </lineage>
</organism>
<sequence length="44" mass="5104">MDEWKINPHLLEAWLWHTPRGLDDECKATLAGFPGIRPMTTNLQ</sequence>
<proteinExistence type="predicted"/>
<dbReference type="Proteomes" id="UP000253606">
    <property type="component" value="Chromosome"/>
</dbReference>
<keyword evidence="2" id="KW-1185">Reference proteome</keyword>
<name>A0A2Z5G8S9_9BACT</name>
<reference evidence="1 2" key="1">
    <citation type="journal article" date="2018" name="Front. Microbiol.">
        <title>Hydrolytic Capabilities as a Key to Environmental Success: Chitinolytic and Cellulolytic Acidobacteria From Acidic Sub-arctic Soils and Boreal Peatlands.</title>
        <authorList>
            <person name="Belova S.E."/>
            <person name="Ravin N.V."/>
            <person name="Pankratov T.A."/>
            <person name="Rakitin A.L."/>
            <person name="Ivanova A.A."/>
            <person name="Beletsky A.V."/>
            <person name="Mardanov A.V."/>
            <person name="Sinninghe Damste J.S."/>
            <person name="Dedysh S.N."/>
        </authorList>
    </citation>
    <scope>NUCLEOTIDE SEQUENCE [LARGE SCALE GENOMIC DNA]</scope>
    <source>
        <strain evidence="1 2">SBC82</strain>
    </source>
</reference>
<gene>
    <name evidence="1" type="ORF">ACPOL_5821</name>
</gene>
<evidence type="ECO:0000313" key="1">
    <source>
        <dbReference type="EMBL" id="AXC15065.1"/>
    </source>
</evidence>